<evidence type="ECO:0000256" key="1">
    <source>
        <dbReference type="ARBA" id="ARBA00007073"/>
    </source>
</evidence>
<accession>A0A6G1GBM3</accession>
<evidence type="ECO:0008006" key="5">
    <source>
        <dbReference type="Google" id="ProtNLM"/>
    </source>
</evidence>
<keyword evidence="3" id="KW-1185">Reference proteome</keyword>
<comment type="similarity">
    <text evidence="1">Belongs to the CTAG/PCC1 family.</text>
</comment>
<evidence type="ECO:0000313" key="3">
    <source>
        <dbReference type="Proteomes" id="UP000504638"/>
    </source>
</evidence>
<dbReference type="AlphaFoldDB" id="A0A6G1GBM3"/>
<reference evidence="4" key="3">
    <citation type="submission" date="2025-04" db="UniProtKB">
        <authorList>
            <consortium name="RefSeq"/>
        </authorList>
    </citation>
    <scope>IDENTIFICATION</scope>
    <source>
        <strain evidence="4">CBS 781.70</strain>
    </source>
</reference>
<dbReference type="EMBL" id="ML975151">
    <property type="protein sequence ID" value="KAF1815300.1"/>
    <property type="molecule type" value="Genomic_DNA"/>
</dbReference>
<dbReference type="Proteomes" id="UP000504638">
    <property type="component" value="Unplaced"/>
</dbReference>
<gene>
    <name evidence="2 4" type="ORF">P152DRAFT_470750</name>
</gene>
<name>A0A6G1GBM3_9PEZI</name>
<dbReference type="GeneID" id="54421573"/>
<reference evidence="4" key="2">
    <citation type="submission" date="2020-04" db="EMBL/GenBank/DDBJ databases">
        <authorList>
            <consortium name="NCBI Genome Project"/>
        </authorList>
    </citation>
    <scope>NUCLEOTIDE SEQUENCE</scope>
    <source>
        <strain evidence="4">CBS 781.70</strain>
    </source>
</reference>
<dbReference type="Pfam" id="PF09341">
    <property type="entry name" value="Pcc1"/>
    <property type="match status" value="1"/>
</dbReference>
<sequence>MGDKADPKFPHSITLTLPIPPRHALIIRRAIEIDPEISPLVSRTFLYPPHPSPSAPLHPRLEVTYAATTARMLRVSVNAFFSQLAVVLSGLAELDGEETIGREGWWEEGVDGREGREGWGGVQGLMVEGKEAR</sequence>
<proteinExistence type="inferred from homology"/>
<dbReference type="InterPro" id="IPR015419">
    <property type="entry name" value="CTAG/Pcc1"/>
</dbReference>
<dbReference type="Gene3D" id="3.30.310.50">
    <property type="entry name" value="Alpha-D-phosphohexomutase, C-terminal domain"/>
    <property type="match status" value="1"/>
</dbReference>
<evidence type="ECO:0000313" key="4">
    <source>
        <dbReference type="RefSeq" id="XP_033536931.1"/>
    </source>
</evidence>
<reference evidence="2 4" key="1">
    <citation type="submission" date="2020-01" db="EMBL/GenBank/DDBJ databases">
        <authorList>
            <consortium name="DOE Joint Genome Institute"/>
            <person name="Haridas S."/>
            <person name="Albert R."/>
            <person name="Binder M."/>
            <person name="Bloem J."/>
            <person name="Labutti K."/>
            <person name="Salamov A."/>
            <person name="Andreopoulos B."/>
            <person name="Baker S.E."/>
            <person name="Barry K."/>
            <person name="Bills G."/>
            <person name="Bluhm B.H."/>
            <person name="Cannon C."/>
            <person name="Castanera R."/>
            <person name="Culley D.E."/>
            <person name="Daum C."/>
            <person name="Ezra D."/>
            <person name="Gonzalez J.B."/>
            <person name="Henrissat B."/>
            <person name="Kuo A."/>
            <person name="Liang C."/>
            <person name="Lipzen A."/>
            <person name="Lutzoni F."/>
            <person name="Magnuson J."/>
            <person name="Mondo S."/>
            <person name="Nolan M."/>
            <person name="Ohm R."/>
            <person name="Pangilinan J."/>
            <person name="Park H.-J."/>
            <person name="Ramirez L."/>
            <person name="Alfaro M."/>
            <person name="Sun H."/>
            <person name="Tritt A."/>
            <person name="Yoshinaga Y."/>
            <person name="Zwiers L.-H."/>
            <person name="Turgeon B.G."/>
            <person name="Goodwin S.B."/>
            <person name="Spatafora J.W."/>
            <person name="Crous P.W."/>
            <person name="Grigoriev I.V."/>
        </authorList>
    </citation>
    <scope>NUCLEOTIDE SEQUENCE</scope>
    <source>
        <strain evidence="2 4">CBS 781.70</strain>
    </source>
</reference>
<dbReference type="OrthoDB" id="10025739at2759"/>
<evidence type="ECO:0000313" key="2">
    <source>
        <dbReference type="EMBL" id="KAF1815300.1"/>
    </source>
</evidence>
<protein>
    <recommendedName>
        <fullName evidence="5">Pcc1-domain-containing protein</fullName>
    </recommendedName>
</protein>
<dbReference type="RefSeq" id="XP_033536931.1">
    <property type="nucleotide sequence ID" value="XM_033681003.1"/>
</dbReference>
<organism evidence="2">
    <name type="scientific">Eremomyces bilateralis CBS 781.70</name>
    <dbReference type="NCBI Taxonomy" id="1392243"/>
    <lineage>
        <taxon>Eukaryota</taxon>
        <taxon>Fungi</taxon>
        <taxon>Dikarya</taxon>
        <taxon>Ascomycota</taxon>
        <taxon>Pezizomycotina</taxon>
        <taxon>Dothideomycetes</taxon>
        <taxon>Dothideomycetes incertae sedis</taxon>
        <taxon>Eremomycetales</taxon>
        <taxon>Eremomycetaceae</taxon>
        <taxon>Eremomyces</taxon>
    </lineage>
</organism>